<dbReference type="Gene3D" id="2.30.42.10">
    <property type="match status" value="1"/>
</dbReference>
<sequence>MIPMPCWRSFLAFSLGAAVMWSIKTGPPEAQAGNSLGTDAYGKALRTVIDRYVDPVEPSRVLAESLKRIVSGLDRHSHYLTADERALLKQRSRGGSTGMVVELQRAEPGTRKPARLEVVAVLPGSPAEKIGLQPGDSILRIRDQDVAFMLSRAEVDVLLLGGDGETIDLTVQRRNDPAPTAQRLVLSGQALPVVSGTLVEQGGRKFAHVRIRAFRSGVADSVRSTLKELRRSAGATGIGGVVLDVRGNPGGDVGEAVLIADTFVGEGVLVRTRGRGGQILREERATQAATDDATKVVVLQDHRSASASELLAVALQDHGRAKVVGERSYGKGTVQDVIGLDDGSVLTLTIARYFSPKDRLIDGAGVEPDVVVADMTAQPEAALRAALAAM</sequence>
<dbReference type="RefSeq" id="WP_272001349.1">
    <property type="nucleotide sequence ID" value="NZ_JAQNDN010000015.1"/>
</dbReference>
<evidence type="ECO:0000256" key="4">
    <source>
        <dbReference type="ARBA" id="ARBA00022825"/>
    </source>
</evidence>
<keyword evidence="8" id="KW-1185">Reference proteome</keyword>
<comment type="caution">
    <text evidence="7">The sequence shown here is derived from an EMBL/GenBank/DDBJ whole genome shotgun (WGS) entry which is preliminary data.</text>
</comment>
<gene>
    <name evidence="7" type="ORF">POL58_26040</name>
</gene>
<dbReference type="Gene3D" id="3.90.226.10">
    <property type="entry name" value="2-enoyl-CoA Hydratase, Chain A, domain 1"/>
    <property type="match status" value="1"/>
</dbReference>
<evidence type="ECO:0000256" key="5">
    <source>
        <dbReference type="SAM" id="SignalP"/>
    </source>
</evidence>
<reference evidence="7 8" key="1">
    <citation type="submission" date="2022-11" db="EMBL/GenBank/DDBJ databases">
        <title>Minimal conservation of predation-associated metabolite biosynthetic gene clusters underscores biosynthetic potential of Myxococcota including descriptions for ten novel species: Archangium lansinium sp. nov., Myxococcus landrumus sp. nov., Nannocystis bai.</title>
        <authorList>
            <person name="Ahearne A."/>
            <person name="Stevens C."/>
            <person name="Dowd S."/>
        </authorList>
    </citation>
    <scope>NUCLEOTIDE SEQUENCE [LARGE SCALE GENOMIC DNA]</scope>
    <source>
        <strain evidence="7 8">NCELM</strain>
    </source>
</reference>
<feature type="domain" description="PDZ" evidence="6">
    <location>
        <begin position="85"/>
        <end position="175"/>
    </location>
</feature>
<dbReference type="Proteomes" id="UP001217838">
    <property type="component" value="Unassembled WGS sequence"/>
</dbReference>
<name>A0ABT5BAT1_9BACT</name>
<dbReference type="Pfam" id="PF17820">
    <property type="entry name" value="PDZ_6"/>
    <property type="match status" value="1"/>
</dbReference>
<protein>
    <submittedName>
        <fullName evidence="7">S41 family peptidase</fullName>
    </submittedName>
</protein>
<dbReference type="PROSITE" id="PS50106">
    <property type="entry name" value="PDZ"/>
    <property type="match status" value="1"/>
</dbReference>
<dbReference type="CDD" id="cd07560">
    <property type="entry name" value="Peptidase_S41_CPP"/>
    <property type="match status" value="1"/>
</dbReference>
<evidence type="ECO:0000256" key="1">
    <source>
        <dbReference type="ARBA" id="ARBA00009179"/>
    </source>
</evidence>
<organism evidence="7 8">
    <name type="scientific">Nannocystis radixulma</name>
    <dbReference type="NCBI Taxonomy" id="2995305"/>
    <lineage>
        <taxon>Bacteria</taxon>
        <taxon>Pseudomonadati</taxon>
        <taxon>Myxococcota</taxon>
        <taxon>Polyangia</taxon>
        <taxon>Nannocystales</taxon>
        <taxon>Nannocystaceae</taxon>
        <taxon>Nannocystis</taxon>
    </lineage>
</organism>
<dbReference type="Gene3D" id="3.30.750.44">
    <property type="match status" value="1"/>
</dbReference>
<evidence type="ECO:0000313" key="7">
    <source>
        <dbReference type="EMBL" id="MDC0671244.1"/>
    </source>
</evidence>
<feature type="signal peptide" evidence="5">
    <location>
        <begin position="1"/>
        <end position="17"/>
    </location>
</feature>
<dbReference type="SUPFAM" id="SSF52096">
    <property type="entry name" value="ClpP/crotonase"/>
    <property type="match status" value="1"/>
</dbReference>
<dbReference type="PANTHER" id="PTHR32060:SF30">
    <property type="entry name" value="CARBOXY-TERMINAL PROCESSING PROTEASE CTPA"/>
    <property type="match status" value="1"/>
</dbReference>
<evidence type="ECO:0000259" key="6">
    <source>
        <dbReference type="PROSITE" id="PS50106"/>
    </source>
</evidence>
<evidence type="ECO:0000313" key="8">
    <source>
        <dbReference type="Proteomes" id="UP001217838"/>
    </source>
</evidence>
<dbReference type="InterPro" id="IPR029045">
    <property type="entry name" value="ClpP/crotonase-like_dom_sf"/>
</dbReference>
<dbReference type="SMART" id="SM00228">
    <property type="entry name" value="PDZ"/>
    <property type="match status" value="1"/>
</dbReference>
<evidence type="ECO:0000256" key="2">
    <source>
        <dbReference type="ARBA" id="ARBA00022670"/>
    </source>
</evidence>
<keyword evidence="2" id="KW-0645">Protease</keyword>
<feature type="chain" id="PRO_5046271635" evidence="5">
    <location>
        <begin position="18"/>
        <end position="390"/>
    </location>
</feature>
<dbReference type="EMBL" id="JAQNDN010000015">
    <property type="protein sequence ID" value="MDC0671244.1"/>
    <property type="molecule type" value="Genomic_DNA"/>
</dbReference>
<keyword evidence="5" id="KW-0732">Signal</keyword>
<dbReference type="Pfam" id="PF03572">
    <property type="entry name" value="Peptidase_S41"/>
    <property type="match status" value="1"/>
</dbReference>
<keyword evidence="3" id="KW-0378">Hydrolase</keyword>
<dbReference type="SMART" id="SM00245">
    <property type="entry name" value="TSPc"/>
    <property type="match status" value="1"/>
</dbReference>
<dbReference type="InterPro" id="IPR001478">
    <property type="entry name" value="PDZ"/>
</dbReference>
<proteinExistence type="inferred from homology"/>
<dbReference type="InterPro" id="IPR004447">
    <property type="entry name" value="Peptidase_S41A"/>
</dbReference>
<dbReference type="PANTHER" id="PTHR32060">
    <property type="entry name" value="TAIL-SPECIFIC PROTEASE"/>
    <property type="match status" value="1"/>
</dbReference>
<dbReference type="InterPro" id="IPR005151">
    <property type="entry name" value="Tail-specific_protease"/>
</dbReference>
<dbReference type="SUPFAM" id="SSF50156">
    <property type="entry name" value="PDZ domain-like"/>
    <property type="match status" value="1"/>
</dbReference>
<dbReference type="InterPro" id="IPR036034">
    <property type="entry name" value="PDZ_sf"/>
</dbReference>
<dbReference type="InterPro" id="IPR041489">
    <property type="entry name" value="PDZ_6"/>
</dbReference>
<evidence type="ECO:0000256" key="3">
    <source>
        <dbReference type="ARBA" id="ARBA00022801"/>
    </source>
</evidence>
<comment type="similarity">
    <text evidence="1">Belongs to the peptidase S41A family.</text>
</comment>
<keyword evidence="4" id="KW-0720">Serine protease</keyword>
<accession>A0ABT5BAT1</accession>